<accession>A0A8S5L881</accession>
<sequence>MKTEESISELLDMLTMTILIRGYQEDLQAILALGIFLL</sequence>
<evidence type="ECO:0000313" key="1">
    <source>
        <dbReference type="EMBL" id="DAD66131.1"/>
    </source>
</evidence>
<name>A0A8S5L881_9CAUD</name>
<proteinExistence type="predicted"/>
<reference evidence="1" key="1">
    <citation type="journal article" date="2021" name="Proc. Natl. Acad. Sci. U.S.A.">
        <title>A Catalog of Tens of Thousands of Viruses from Human Metagenomes Reveals Hidden Associations with Chronic Diseases.</title>
        <authorList>
            <person name="Tisza M.J."/>
            <person name="Buck C.B."/>
        </authorList>
    </citation>
    <scope>NUCLEOTIDE SEQUENCE</scope>
    <source>
        <strain evidence="1">CtzpQ31</strain>
    </source>
</reference>
<organism evidence="1">
    <name type="scientific">Siphoviridae sp. ctzpQ31</name>
    <dbReference type="NCBI Taxonomy" id="2823613"/>
    <lineage>
        <taxon>Viruses</taxon>
        <taxon>Duplodnaviria</taxon>
        <taxon>Heunggongvirae</taxon>
        <taxon>Uroviricota</taxon>
        <taxon>Caudoviricetes</taxon>
    </lineage>
</organism>
<protein>
    <submittedName>
        <fullName evidence="1">Uncharacterized protein</fullName>
    </submittedName>
</protein>
<dbReference type="EMBL" id="BK014654">
    <property type="protein sequence ID" value="DAD66131.1"/>
    <property type="molecule type" value="Genomic_DNA"/>
</dbReference>